<dbReference type="PANTHER" id="PTHR43364:SF1">
    <property type="entry name" value="OXIDOREDUCTASE YDHF"/>
    <property type="match status" value="1"/>
</dbReference>
<dbReference type="RefSeq" id="WP_345883954.1">
    <property type="nucleotide sequence ID" value="NZ_JBDFRB010000004.1"/>
</dbReference>
<dbReference type="Proteomes" id="UP001422074">
    <property type="component" value="Unassembled WGS sequence"/>
</dbReference>
<dbReference type="InterPro" id="IPR023210">
    <property type="entry name" value="NADP_OxRdtase_dom"/>
</dbReference>
<sequence length="333" mass="35337">MPASAQHPTATQPSSPRSRLIYGCMGLGGAWGSSEYSAEDLDRAAAAIEAAQGIGIDRFDHADIYRGGTSESVFGEVLARSEGLRETLWIQSKVGIRLGEAGLDAYYDLSEAAILDRVRGILKRLRTDYLDQLLLHRPDPLADPAEVGRAVVRLLEEGTIRAVGVSNFSAAQMAALQDHLPVPLAANQLELSLARHDFVDSGVLVNHPEGVGTSFPHGTLEHCARTGAEVQAWSPLAGGRFSRTGPAADDAGLVAPGATAAELVARLADGKGVTREAVVLGWLMRHPARIAPVIGSATPERIRACAEGEAVAAAMTRPEWYALFTAARDRRVP</sequence>
<evidence type="ECO:0000259" key="1">
    <source>
        <dbReference type="Pfam" id="PF00248"/>
    </source>
</evidence>
<dbReference type="InterPro" id="IPR036812">
    <property type="entry name" value="NAD(P)_OxRdtase_dom_sf"/>
</dbReference>
<evidence type="ECO:0000313" key="3">
    <source>
        <dbReference type="Proteomes" id="UP001422074"/>
    </source>
</evidence>
<dbReference type="SUPFAM" id="SSF51430">
    <property type="entry name" value="NAD(P)-linked oxidoreductase"/>
    <property type="match status" value="1"/>
</dbReference>
<dbReference type="EMBL" id="JBDFRB010000004">
    <property type="protein sequence ID" value="MEN2744127.1"/>
    <property type="molecule type" value="Genomic_DNA"/>
</dbReference>
<proteinExistence type="predicted"/>
<organism evidence="2 3">
    <name type="scientific">Sinomonas halotolerans</name>
    <dbReference type="NCBI Taxonomy" id="1644133"/>
    <lineage>
        <taxon>Bacteria</taxon>
        <taxon>Bacillati</taxon>
        <taxon>Actinomycetota</taxon>
        <taxon>Actinomycetes</taxon>
        <taxon>Micrococcales</taxon>
        <taxon>Micrococcaceae</taxon>
        <taxon>Sinomonas</taxon>
    </lineage>
</organism>
<dbReference type="InterPro" id="IPR050523">
    <property type="entry name" value="AKR_Detox_Biosynth"/>
</dbReference>
<feature type="domain" description="NADP-dependent oxidoreductase" evidence="1">
    <location>
        <begin position="19"/>
        <end position="305"/>
    </location>
</feature>
<keyword evidence="3" id="KW-1185">Reference proteome</keyword>
<gene>
    <name evidence="2" type="ORF">ABCQ75_06195</name>
</gene>
<dbReference type="InterPro" id="IPR018170">
    <property type="entry name" value="Aldo/ket_reductase_CS"/>
</dbReference>
<dbReference type="Pfam" id="PF00248">
    <property type="entry name" value="Aldo_ket_red"/>
    <property type="match status" value="1"/>
</dbReference>
<accession>A0ABU9WY61</accession>
<dbReference type="PROSITE" id="PS00062">
    <property type="entry name" value="ALDOKETO_REDUCTASE_2"/>
    <property type="match status" value="1"/>
</dbReference>
<evidence type="ECO:0000313" key="2">
    <source>
        <dbReference type="EMBL" id="MEN2744127.1"/>
    </source>
</evidence>
<name>A0ABU9WY61_9MICC</name>
<comment type="caution">
    <text evidence="2">The sequence shown here is derived from an EMBL/GenBank/DDBJ whole genome shotgun (WGS) entry which is preliminary data.</text>
</comment>
<dbReference type="Gene3D" id="3.20.20.100">
    <property type="entry name" value="NADP-dependent oxidoreductase domain"/>
    <property type="match status" value="1"/>
</dbReference>
<reference evidence="2 3" key="1">
    <citation type="submission" date="2024-05" db="EMBL/GenBank/DDBJ databases">
        <title>Sinomonas sp. nov., isolated from a waste landfill.</title>
        <authorList>
            <person name="Zhao Y."/>
        </authorList>
    </citation>
    <scope>NUCLEOTIDE SEQUENCE [LARGE SCALE GENOMIC DNA]</scope>
    <source>
        <strain evidence="2 3">CCTCC AB2014300</strain>
    </source>
</reference>
<dbReference type="InterPro" id="IPR020471">
    <property type="entry name" value="AKR"/>
</dbReference>
<protein>
    <submittedName>
        <fullName evidence="2">Aldo/keto reductase</fullName>
    </submittedName>
</protein>
<dbReference type="PANTHER" id="PTHR43364">
    <property type="entry name" value="NADH-SPECIFIC METHYLGLYOXAL REDUCTASE-RELATED"/>
    <property type="match status" value="1"/>
</dbReference>
<dbReference type="PRINTS" id="PR00069">
    <property type="entry name" value="ALDKETRDTASE"/>
</dbReference>